<name>A0A0A9FCA4_ARUDO</name>
<sequence length="16" mass="1756">MARHIIEKYIVAGGTP</sequence>
<proteinExistence type="predicted"/>
<reference evidence="1" key="1">
    <citation type="submission" date="2014-09" db="EMBL/GenBank/DDBJ databases">
        <authorList>
            <person name="Magalhaes I.L.F."/>
            <person name="Oliveira U."/>
            <person name="Santos F.R."/>
            <person name="Vidigal T.H.D.A."/>
            <person name="Brescovit A.D."/>
            <person name="Santos A.J."/>
        </authorList>
    </citation>
    <scope>NUCLEOTIDE SEQUENCE</scope>
    <source>
        <tissue evidence="1">Shoot tissue taken approximately 20 cm above the soil surface</tissue>
    </source>
</reference>
<reference evidence="1" key="2">
    <citation type="journal article" date="2015" name="Data Brief">
        <title>Shoot transcriptome of the giant reed, Arundo donax.</title>
        <authorList>
            <person name="Barrero R.A."/>
            <person name="Guerrero F.D."/>
            <person name="Moolhuijzen P."/>
            <person name="Goolsby J.A."/>
            <person name="Tidwell J."/>
            <person name="Bellgard S.E."/>
            <person name="Bellgard M.I."/>
        </authorList>
    </citation>
    <scope>NUCLEOTIDE SEQUENCE</scope>
    <source>
        <tissue evidence="1">Shoot tissue taken approximately 20 cm above the soil surface</tissue>
    </source>
</reference>
<accession>A0A0A9FCA4</accession>
<evidence type="ECO:0000313" key="1">
    <source>
        <dbReference type="EMBL" id="JAE10620.1"/>
    </source>
</evidence>
<dbReference type="EMBL" id="GBRH01187276">
    <property type="protein sequence ID" value="JAE10620.1"/>
    <property type="molecule type" value="Transcribed_RNA"/>
</dbReference>
<organism evidence="1">
    <name type="scientific">Arundo donax</name>
    <name type="common">Giant reed</name>
    <name type="synonym">Donax arundinaceus</name>
    <dbReference type="NCBI Taxonomy" id="35708"/>
    <lineage>
        <taxon>Eukaryota</taxon>
        <taxon>Viridiplantae</taxon>
        <taxon>Streptophyta</taxon>
        <taxon>Embryophyta</taxon>
        <taxon>Tracheophyta</taxon>
        <taxon>Spermatophyta</taxon>
        <taxon>Magnoliopsida</taxon>
        <taxon>Liliopsida</taxon>
        <taxon>Poales</taxon>
        <taxon>Poaceae</taxon>
        <taxon>PACMAD clade</taxon>
        <taxon>Arundinoideae</taxon>
        <taxon>Arundineae</taxon>
        <taxon>Arundo</taxon>
    </lineage>
</organism>
<protein>
    <submittedName>
        <fullName evidence="1">Uncharacterized protein</fullName>
    </submittedName>
</protein>
<dbReference type="AlphaFoldDB" id="A0A0A9FCA4"/>